<keyword evidence="6" id="KW-1185">Reference proteome</keyword>
<feature type="domain" description="Pectinesterase catalytic" evidence="4">
    <location>
        <begin position="46"/>
        <end position="105"/>
    </location>
</feature>
<organism evidence="5 6">
    <name type="scientific">Xanthoceras sorbifolium</name>
    <dbReference type="NCBI Taxonomy" id="99658"/>
    <lineage>
        <taxon>Eukaryota</taxon>
        <taxon>Viridiplantae</taxon>
        <taxon>Streptophyta</taxon>
        <taxon>Embryophyta</taxon>
        <taxon>Tracheophyta</taxon>
        <taxon>Spermatophyta</taxon>
        <taxon>Magnoliopsida</taxon>
        <taxon>eudicotyledons</taxon>
        <taxon>Gunneridae</taxon>
        <taxon>Pentapetalae</taxon>
        <taxon>rosids</taxon>
        <taxon>malvids</taxon>
        <taxon>Sapindales</taxon>
        <taxon>Sapindaceae</taxon>
        <taxon>Xanthoceroideae</taxon>
        <taxon>Xanthoceras</taxon>
    </lineage>
</organism>
<name>A0ABQ8H0U3_9ROSI</name>
<evidence type="ECO:0000256" key="1">
    <source>
        <dbReference type="ARBA" id="ARBA00005184"/>
    </source>
</evidence>
<evidence type="ECO:0000256" key="3">
    <source>
        <dbReference type="ARBA" id="ARBA00023085"/>
    </source>
</evidence>
<dbReference type="InterPro" id="IPR000070">
    <property type="entry name" value="Pectinesterase_cat"/>
</dbReference>
<evidence type="ECO:0000313" key="5">
    <source>
        <dbReference type="EMBL" id="KAH7543832.1"/>
    </source>
</evidence>
<proteinExistence type="predicted"/>
<keyword evidence="3" id="KW-0063">Aspartyl esterase</keyword>
<keyword evidence="2" id="KW-0378">Hydrolase</keyword>
<sequence length="121" mass="13639">MVVRKPFDNQSCIVTAQGRNNSRLTTGIVLQNCIITEDSEYLPVKNSEGWLPWMGDFALNTCWYDNYGNRGPGAVQTSRVTWKGIKKVDANQANSFTMAQFIKDDWIKPTGVPYFPGMINV</sequence>
<evidence type="ECO:0000259" key="4">
    <source>
        <dbReference type="Pfam" id="PF01095"/>
    </source>
</evidence>
<gene>
    <name evidence="5" type="ORF">JRO89_XS15G0027500</name>
</gene>
<accession>A0ABQ8H0U3</accession>
<protein>
    <recommendedName>
        <fullName evidence="4">Pectinesterase catalytic domain-containing protein</fullName>
    </recommendedName>
</protein>
<dbReference type="SUPFAM" id="SSF51126">
    <property type="entry name" value="Pectin lyase-like"/>
    <property type="match status" value="1"/>
</dbReference>
<dbReference type="InterPro" id="IPR012334">
    <property type="entry name" value="Pectin_lyas_fold"/>
</dbReference>
<evidence type="ECO:0000256" key="2">
    <source>
        <dbReference type="ARBA" id="ARBA00022801"/>
    </source>
</evidence>
<reference evidence="5 6" key="1">
    <citation type="submission" date="2021-02" db="EMBL/GenBank/DDBJ databases">
        <title>Plant Genome Project.</title>
        <authorList>
            <person name="Zhang R.-G."/>
        </authorList>
    </citation>
    <scope>NUCLEOTIDE SEQUENCE [LARGE SCALE GENOMIC DNA]</scope>
    <source>
        <tissue evidence="5">Leaves</tissue>
    </source>
</reference>
<dbReference type="PANTHER" id="PTHR31707">
    <property type="entry name" value="PECTINESTERASE"/>
    <property type="match status" value="1"/>
</dbReference>
<dbReference type="Proteomes" id="UP000827721">
    <property type="component" value="Unassembled WGS sequence"/>
</dbReference>
<dbReference type="Gene3D" id="2.160.20.10">
    <property type="entry name" value="Single-stranded right-handed beta-helix, Pectin lyase-like"/>
    <property type="match status" value="1"/>
</dbReference>
<comment type="caution">
    <text evidence="5">The sequence shown here is derived from an EMBL/GenBank/DDBJ whole genome shotgun (WGS) entry which is preliminary data.</text>
</comment>
<comment type="pathway">
    <text evidence="1">Glycan metabolism; pectin degradation; 2-dehydro-3-deoxy-D-gluconate from pectin: step 1/5.</text>
</comment>
<dbReference type="Pfam" id="PF01095">
    <property type="entry name" value="Pectinesterase"/>
    <property type="match status" value="1"/>
</dbReference>
<evidence type="ECO:0000313" key="6">
    <source>
        <dbReference type="Proteomes" id="UP000827721"/>
    </source>
</evidence>
<dbReference type="InterPro" id="IPR011050">
    <property type="entry name" value="Pectin_lyase_fold/virulence"/>
</dbReference>
<dbReference type="EMBL" id="JAFEMO010000015">
    <property type="protein sequence ID" value="KAH7543832.1"/>
    <property type="molecule type" value="Genomic_DNA"/>
</dbReference>